<dbReference type="Gene3D" id="3.30.420.380">
    <property type="match status" value="1"/>
</dbReference>
<dbReference type="OrthoDB" id="5296002at2"/>
<name>A0A420EKY7_9ALTE</name>
<comment type="caution">
    <text evidence="1">The sequence shown here is derived from an EMBL/GenBank/DDBJ whole genome shotgun (WGS) entry which is preliminary data.</text>
</comment>
<protein>
    <recommendedName>
        <fullName evidence="3">MSHA biogenesis protein MshI</fullName>
    </recommendedName>
</protein>
<reference evidence="1 2" key="1">
    <citation type="submission" date="2018-09" db="EMBL/GenBank/DDBJ databases">
        <authorList>
            <person name="Wang Z."/>
        </authorList>
    </citation>
    <scope>NUCLEOTIDE SEQUENCE [LARGE SCALE GENOMIC DNA]</scope>
    <source>
        <strain evidence="1 2">ALS 81</strain>
    </source>
</reference>
<accession>A0A420EKY7</accession>
<dbReference type="Proteomes" id="UP000286482">
    <property type="component" value="Unassembled WGS sequence"/>
</dbReference>
<evidence type="ECO:0008006" key="3">
    <source>
        <dbReference type="Google" id="ProtNLM"/>
    </source>
</evidence>
<gene>
    <name evidence="1" type="ORF">DBZ36_01650</name>
</gene>
<proteinExistence type="predicted"/>
<evidence type="ECO:0000313" key="1">
    <source>
        <dbReference type="EMBL" id="RKF21382.1"/>
    </source>
</evidence>
<dbReference type="InterPro" id="IPR043129">
    <property type="entry name" value="ATPase_NBD"/>
</dbReference>
<sequence>MKFPFLGGKNSKPHCAIYLKSDRVVLAYKKADEEHLIEQSVNSMKDWQPACQDLIQDADLSNHSVLIILSSEHYQLIQIEKPEVPEEELGSALPWAVKDMLAEDPGFYVLDYYHCVTANNTPQRINVVAVLRSLVVNLVAMFEELSLSLSAISCENVVLGNLLAKDDKTRLLLWQTAHSELEILVVCNTDIVFQRQLRGYSNLSSMQEIEFNNEMFDNLSLELQRSIDYLRSTLKQSAVSNIEVAISSAYVDSICTRLQDNFSIPVKSVSYELEASSTYKLESKKFCRLAAIAGLREEL</sequence>
<dbReference type="AlphaFoldDB" id="A0A420EKY7"/>
<dbReference type="EMBL" id="RAQO01000002">
    <property type="protein sequence ID" value="RKF21382.1"/>
    <property type="molecule type" value="Genomic_DNA"/>
</dbReference>
<dbReference type="SUPFAM" id="SSF53067">
    <property type="entry name" value="Actin-like ATPase domain"/>
    <property type="match status" value="1"/>
</dbReference>
<dbReference type="RefSeq" id="WP_120353186.1">
    <property type="nucleotide sequence ID" value="NZ_RAQO01000002.1"/>
</dbReference>
<keyword evidence="2" id="KW-1185">Reference proteome</keyword>
<organism evidence="1 2">
    <name type="scientific">Alginatibacterium sediminis</name>
    <dbReference type="NCBI Taxonomy" id="2164068"/>
    <lineage>
        <taxon>Bacteria</taxon>
        <taxon>Pseudomonadati</taxon>
        <taxon>Pseudomonadota</taxon>
        <taxon>Gammaproteobacteria</taxon>
        <taxon>Alteromonadales</taxon>
        <taxon>Alteromonadaceae</taxon>
        <taxon>Alginatibacterium</taxon>
    </lineage>
</organism>
<evidence type="ECO:0000313" key="2">
    <source>
        <dbReference type="Proteomes" id="UP000286482"/>
    </source>
</evidence>